<protein>
    <submittedName>
        <fullName evidence="2">Uncharacterized protein</fullName>
    </submittedName>
</protein>
<keyword evidence="3" id="KW-1185">Reference proteome</keyword>
<dbReference type="Proteomes" id="UP000887226">
    <property type="component" value="Unassembled WGS sequence"/>
</dbReference>
<dbReference type="OrthoDB" id="4034134at2759"/>
<evidence type="ECO:0000256" key="1">
    <source>
        <dbReference type="SAM" id="Phobius"/>
    </source>
</evidence>
<feature type="transmembrane region" description="Helical" evidence="1">
    <location>
        <begin position="280"/>
        <end position="300"/>
    </location>
</feature>
<keyword evidence="1" id="KW-0812">Transmembrane</keyword>
<dbReference type="PANTHER" id="PTHR41807">
    <property type="entry name" value="GLUTATHIONE TRANSFERASE 3"/>
    <property type="match status" value="1"/>
</dbReference>
<evidence type="ECO:0000313" key="3">
    <source>
        <dbReference type="Proteomes" id="UP000887226"/>
    </source>
</evidence>
<evidence type="ECO:0000313" key="2">
    <source>
        <dbReference type="EMBL" id="KAG9241963.1"/>
    </source>
</evidence>
<organism evidence="2 3">
    <name type="scientific">Calycina marina</name>
    <dbReference type="NCBI Taxonomy" id="1763456"/>
    <lineage>
        <taxon>Eukaryota</taxon>
        <taxon>Fungi</taxon>
        <taxon>Dikarya</taxon>
        <taxon>Ascomycota</taxon>
        <taxon>Pezizomycotina</taxon>
        <taxon>Leotiomycetes</taxon>
        <taxon>Helotiales</taxon>
        <taxon>Pezizellaceae</taxon>
        <taxon>Calycina</taxon>
    </lineage>
</organism>
<feature type="transmembrane region" description="Helical" evidence="1">
    <location>
        <begin position="320"/>
        <end position="339"/>
    </location>
</feature>
<sequence>MSGVSSFLARQKKADLSSLAGELGLSHDGLKKAELEAELENYLISNSSTHGDDPKFAGFYSKRRSEGSPVKKEALSLFNGVDGTAKPSRRRVTRAAEEIAATNDSEMEQATTRARSALVRTPAHRTFSNLAQNVPLPPSPAVVADIVERRTAAIRSQIAEKYEDLGITEYKETTREVFSSVISVQALIVLFELYNLRPEVLPNRYALTIPAIQFPNAGPWPISIPDLFLLLTTEFWGPVTLWAVTTFIIPLFASYFINLSSKPRSRSSHATHFNYTYDPLVFNIVKALLVFVVFGQDVTFGGLVDLEYVARINSAVYGGYKGVLTGTAIGVLVTLYDAIKK</sequence>
<dbReference type="AlphaFoldDB" id="A0A9P8CCG5"/>
<name>A0A9P8CCG5_9HELO</name>
<dbReference type="PANTHER" id="PTHR41807:SF1">
    <property type="entry name" value="GLUTATHIONE TRANSFERASE 3"/>
    <property type="match status" value="1"/>
</dbReference>
<dbReference type="InterPro" id="IPR038872">
    <property type="entry name" value="Put_GTT3"/>
</dbReference>
<feature type="transmembrane region" description="Helical" evidence="1">
    <location>
        <begin position="235"/>
        <end position="259"/>
    </location>
</feature>
<comment type="caution">
    <text evidence="2">The sequence shown here is derived from an EMBL/GenBank/DDBJ whole genome shotgun (WGS) entry which is preliminary data.</text>
</comment>
<reference evidence="2" key="1">
    <citation type="journal article" date="2021" name="IMA Fungus">
        <title>Genomic characterization of three marine fungi, including Emericellopsis atlantica sp. nov. with signatures of a generalist lifestyle and marine biomass degradation.</title>
        <authorList>
            <person name="Hagestad O.C."/>
            <person name="Hou L."/>
            <person name="Andersen J.H."/>
            <person name="Hansen E.H."/>
            <person name="Altermark B."/>
            <person name="Li C."/>
            <person name="Kuhnert E."/>
            <person name="Cox R.J."/>
            <person name="Crous P.W."/>
            <person name="Spatafora J.W."/>
            <person name="Lail K."/>
            <person name="Amirebrahimi M."/>
            <person name="Lipzen A."/>
            <person name="Pangilinan J."/>
            <person name="Andreopoulos W."/>
            <person name="Hayes R.D."/>
            <person name="Ng V."/>
            <person name="Grigoriev I.V."/>
            <person name="Jackson S.A."/>
            <person name="Sutton T.D.S."/>
            <person name="Dobson A.D.W."/>
            <person name="Rama T."/>
        </authorList>
    </citation>
    <scope>NUCLEOTIDE SEQUENCE</scope>
    <source>
        <strain evidence="2">TRa3180A</strain>
    </source>
</reference>
<keyword evidence="1" id="KW-0472">Membrane</keyword>
<accession>A0A9P8CCG5</accession>
<proteinExistence type="predicted"/>
<dbReference type="EMBL" id="MU254132">
    <property type="protein sequence ID" value="KAG9241963.1"/>
    <property type="molecule type" value="Genomic_DNA"/>
</dbReference>
<keyword evidence="1" id="KW-1133">Transmembrane helix</keyword>
<gene>
    <name evidence="2" type="ORF">BJ878DRAFT_196438</name>
</gene>
<dbReference type="GO" id="GO:0016020">
    <property type="term" value="C:membrane"/>
    <property type="evidence" value="ECO:0007669"/>
    <property type="project" value="TreeGrafter"/>
</dbReference>